<organism evidence="1 2">
    <name type="scientific">Amanita muscaria (strain Koide BX008)</name>
    <dbReference type="NCBI Taxonomy" id="946122"/>
    <lineage>
        <taxon>Eukaryota</taxon>
        <taxon>Fungi</taxon>
        <taxon>Dikarya</taxon>
        <taxon>Basidiomycota</taxon>
        <taxon>Agaricomycotina</taxon>
        <taxon>Agaricomycetes</taxon>
        <taxon>Agaricomycetidae</taxon>
        <taxon>Agaricales</taxon>
        <taxon>Pluteineae</taxon>
        <taxon>Amanitaceae</taxon>
        <taxon>Amanita</taxon>
    </lineage>
</organism>
<dbReference type="AlphaFoldDB" id="A0A0C2SRH4"/>
<accession>A0A0C2SRH4</accession>
<reference evidence="1 2" key="1">
    <citation type="submission" date="2014-04" db="EMBL/GenBank/DDBJ databases">
        <title>Evolutionary Origins and Diversification of the Mycorrhizal Mutualists.</title>
        <authorList>
            <consortium name="DOE Joint Genome Institute"/>
            <consortium name="Mycorrhizal Genomics Consortium"/>
            <person name="Kohler A."/>
            <person name="Kuo A."/>
            <person name="Nagy L.G."/>
            <person name="Floudas D."/>
            <person name="Copeland A."/>
            <person name="Barry K.W."/>
            <person name="Cichocki N."/>
            <person name="Veneault-Fourrey C."/>
            <person name="LaButti K."/>
            <person name="Lindquist E.A."/>
            <person name="Lipzen A."/>
            <person name="Lundell T."/>
            <person name="Morin E."/>
            <person name="Murat C."/>
            <person name="Riley R."/>
            <person name="Ohm R."/>
            <person name="Sun H."/>
            <person name="Tunlid A."/>
            <person name="Henrissat B."/>
            <person name="Grigoriev I.V."/>
            <person name="Hibbett D.S."/>
            <person name="Martin F."/>
        </authorList>
    </citation>
    <scope>NUCLEOTIDE SEQUENCE [LARGE SCALE GENOMIC DNA]</scope>
    <source>
        <strain evidence="1 2">Koide BX008</strain>
    </source>
</reference>
<dbReference type="OrthoDB" id="4062651at2759"/>
<protein>
    <submittedName>
        <fullName evidence="1">Uncharacterized protein</fullName>
    </submittedName>
</protein>
<evidence type="ECO:0000313" key="1">
    <source>
        <dbReference type="EMBL" id="KIL56584.1"/>
    </source>
</evidence>
<evidence type="ECO:0000313" key="2">
    <source>
        <dbReference type="Proteomes" id="UP000054549"/>
    </source>
</evidence>
<gene>
    <name evidence="1" type="ORF">M378DRAFT_181924</name>
</gene>
<dbReference type="EMBL" id="KN818414">
    <property type="protein sequence ID" value="KIL56584.1"/>
    <property type="molecule type" value="Genomic_DNA"/>
</dbReference>
<dbReference type="STRING" id="946122.A0A0C2SRH4"/>
<name>A0A0C2SRH4_AMAMK</name>
<dbReference type="Proteomes" id="UP000054549">
    <property type="component" value="Unassembled WGS sequence"/>
</dbReference>
<proteinExistence type="predicted"/>
<keyword evidence="2" id="KW-1185">Reference proteome</keyword>
<sequence length="167" mass="18623">MAPADSAKSSNYTKSQIAYSIYDGRYKANRPRTSVAPPVQLFHPAFEHFLDSVKSNRALPDDIIRQTAEYMIAASAIYESEEKRRKVLTPLLCAILDVNIQTILNEDKTNPDGIVEMKTNMLLFLTFLQEDKNEFGDGSSDPSTQAGLSAGRCWAQSKVCQIHCIAF</sequence>
<dbReference type="HOGENOM" id="CLU_1594114_0_0_1"/>
<dbReference type="InParanoid" id="A0A0C2SRH4"/>